<proteinExistence type="predicted"/>
<gene>
    <name evidence="1" type="ORF">JF544_03430</name>
</gene>
<comment type="caution">
    <text evidence="1">The sequence shown here is derived from an EMBL/GenBank/DDBJ whole genome shotgun (WGS) entry which is preliminary data.</text>
</comment>
<evidence type="ECO:0000313" key="1">
    <source>
        <dbReference type="EMBL" id="MBN8234280.1"/>
    </source>
</evidence>
<keyword evidence="2" id="KW-1185">Reference proteome</keyword>
<accession>A0ABS3DSH5</accession>
<dbReference type="Proteomes" id="UP000663970">
    <property type="component" value="Unassembled WGS sequence"/>
</dbReference>
<protein>
    <submittedName>
        <fullName evidence="1">Uncharacterized protein</fullName>
    </submittedName>
</protein>
<organism evidence="1 2">
    <name type="scientific">Halobacillus kuroshimensis</name>
    <dbReference type="NCBI Taxonomy" id="302481"/>
    <lineage>
        <taxon>Bacteria</taxon>
        <taxon>Bacillati</taxon>
        <taxon>Bacillota</taxon>
        <taxon>Bacilli</taxon>
        <taxon>Bacillales</taxon>
        <taxon>Bacillaceae</taxon>
        <taxon>Halobacillus</taxon>
    </lineage>
</organism>
<dbReference type="EMBL" id="JAEKJY010000001">
    <property type="protein sequence ID" value="MBN8234280.1"/>
    <property type="molecule type" value="Genomic_DNA"/>
</dbReference>
<evidence type="ECO:0000313" key="2">
    <source>
        <dbReference type="Proteomes" id="UP000663970"/>
    </source>
</evidence>
<name>A0ABS3DSH5_9BACI</name>
<sequence length="92" mass="10906">MAEEDVQKFIKHWLVDKLKQKKSAKRTDDQSFVFLEEDSLKLLFLYLIQKQEHRGELEKSPPMDEVEQWMGDVLVQLEEIVALLDEGKESEE</sequence>
<reference evidence="1 2" key="1">
    <citation type="submission" date="2020-12" db="EMBL/GenBank/DDBJ databases">
        <title>Oil enriched cultivation method for isolating marine PHA-producing bacteria.</title>
        <authorList>
            <person name="Zheng W."/>
            <person name="Yu S."/>
            <person name="Huang Y."/>
        </authorList>
    </citation>
    <scope>NUCLEOTIDE SEQUENCE [LARGE SCALE GENOMIC DNA]</scope>
    <source>
        <strain evidence="1 2">SY-2-6</strain>
    </source>
</reference>
<dbReference type="RefSeq" id="WP_206932445.1">
    <property type="nucleotide sequence ID" value="NZ_JAEKJY010000001.1"/>
</dbReference>